<evidence type="ECO:0000256" key="4">
    <source>
        <dbReference type="RuleBase" id="RU003557"/>
    </source>
</evidence>
<protein>
    <submittedName>
        <fullName evidence="7">Acetyl-CoA C-acyltransferase family protein</fullName>
    </submittedName>
</protein>
<gene>
    <name evidence="7" type="ORF">KAK11_07900</name>
</gene>
<dbReference type="PIRSF" id="PIRSF000429">
    <property type="entry name" value="Ac-CoA_Ac_transf"/>
    <property type="match status" value="1"/>
</dbReference>
<name>A0ABS5DVS0_9BURK</name>
<dbReference type="EMBL" id="JAGQDG010000003">
    <property type="protein sequence ID" value="MBQ0935245.1"/>
    <property type="molecule type" value="Genomic_DNA"/>
</dbReference>
<dbReference type="Proteomes" id="UP000672097">
    <property type="component" value="Unassembled WGS sequence"/>
</dbReference>
<dbReference type="NCBIfam" id="TIGR01930">
    <property type="entry name" value="AcCoA-C-Actrans"/>
    <property type="match status" value="1"/>
</dbReference>
<evidence type="ECO:0000256" key="3">
    <source>
        <dbReference type="ARBA" id="ARBA00023315"/>
    </source>
</evidence>
<dbReference type="SUPFAM" id="SSF53901">
    <property type="entry name" value="Thiolase-like"/>
    <property type="match status" value="2"/>
</dbReference>
<organism evidence="7 8">
    <name type="scientific">Ideonella paludis</name>
    <dbReference type="NCBI Taxonomy" id="1233411"/>
    <lineage>
        <taxon>Bacteria</taxon>
        <taxon>Pseudomonadati</taxon>
        <taxon>Pseudomonadota</taxon>
        <taxon>Betaproteobacteria</taxon>
        <taxon>Burkholderiales</taxon>
        <taxon>Sphaerotilaceae</taxon>
        <taxon>Ideonella</taxon>
    </lineage>
</organism>
<dbReference type="Pfam" id="PF00108">
    <property type="entry name" value="Thiolase_N"/>
    <property type="match status" value="1"/>
</dbReference>
<evidence type="ECO:0000256" key="1">
    <source>
        <dbReference type="ARBA" id="ARBA00010982"/>
    </source>
</evidence>
<dbReference type="PROSITE" id="PS00098">
    <property type="entry name" value="THIOLASE_1"/>
    <property type="match status" value="1"/>
</dbReference>
<keyword evidence="2 4" id="KW-0808">Transferase</keyword>
<feature type="domain" description="Thiolase N-terminal" evidence="5">
    <location>
        <begin position="7"/>
        <end position="264"/>
    </location>
</feature>
<evidence type="ECO:0000256" key="2">
    <source>
        <dbReference type="ARBA" id="ARBA00022679"/>
    </source>
</evidence>
<feature type="domain" description="Thiolase C-terminal" evidence="6">
    <location>
        <begin position="273"/>
        <end position="394"/>
    </location>
</feature>
<proteinExistence type="inferred from homology"/>
<keyword evidence="3 4" id="KW-0012">Acyltransferase</keyword>
<dbReference type="PANTHER" id="PTHR18919:SF107">
    <property type="entry name" value="ACETYL-COA ACETYLTRANSFERASE, CYTOSOLIC"/>
    <property type="match status" value="1"/>
</dbReference>
<keyword evidence="8" id="KW-1185">Reference proteome</keyword>
<evidence type="ECO:0000259" key="6">
    <source>
        <dbReference type="Pfam" id="PF02803"/>
    </source>
</evidence>
<dbReference type="NCBIfam" id="NF006552">
    <property type="entry name" value="PRK09051.1"/>
    <property type="match status" value="1"/>
</dbReference>
<evidence type="ECO:0000313" key="7">
    <source>
        <dbReference type="EMBL" id="MBQ0935245.1"/>
    </source>
</evidence>
<accession>A0ABS5DVS0</accession>
<evidence type="ECO:0000313" key="8">
    <source>
        <dbReference type="Proteomes" id="UP000672097"/>
    </source>
</evidence>
<dbReference type="CDD" id="cd00751">
    <property type="entry name" value="thiolase"/>
    <property type="match status" value="1"/>
</dbReference>
<dbReference type="InterPro" id="IPR020610">
    <property type="entry name" value="Thiolase_AS"/>
</dbReference>
<dbReference type="InterPro" id="IPR020616">
    <property type="entry name" value="Thiolase_N"/>
</dbReference>
<dbReference type="InterPro" id="IPR020615">
    <property type="entry name" value="Thiolase_acyl_enz_int_AS"/>
</dbReference>
<dbReference type="InterPro" id="IPR002155">
    <property type="entry name" value="Thiolase"/>
</dbReference>
<dbReference type="InterPro" id="IPR016039">
    <property type="entry name" value="Thiolase-like"/>
</dbReference>
<dbReference type="Gene3D" id="3.40.47.10">
    <property type="match status" value="1"/>
</dbReference>
<sequence>MSQTKDVFVVGAARTAIGTYGGTLKDTPLSELATLAVKTAIARSGADAARIGHLAMGTVIPTEPRDAYLSRVAAVQAGLPKETPAFNVNRLCGSGLQAIISASQAIMLGDCDMAIGAGAESMSRGAYLMPNARWGARMGDTQVLDMMVGALHDPFHKIHMGITAENVAEQFGISREQMDALAVESHRRAAAAIEAGRFKDQIVGVEIASRKGTVVFDTDEHVKPGTSLETLAKMRAAFKKDGSVTAGNASGLNDGAGAVVLASDDAVKSGNLRPLARLVTYAHAGVEPTIMGIGPVPATRIALERAGLSVNDLDVIESNEAFAAQACAVVKELGLDPAKVNPNGSGISLGHPIGATGAIITTKALYELQRIGGRYALVTMCIGGGQGIAAIFERV</sequence>
<evidence type="ECO:0000259" key="5">
    <source>
        <dbReference type="Pfam" id="PF00108"/>
    </source>
</evidence>
<reference evidence="7 8" key="1">
    <citation type="submission" date="2021-04" db="EMBL/GenBank/DDBJ databases">
        <title>The genome sequence of type strain Ideonella paludis KCTC 32238.</title>
        <authorList>
            <person name="Liu Y."/>
        </authorList>
    </citation>
    <scope>NUCLEOTIDE SEQUENCE [LARGE SCALE GENOMIC DNA]</scope>
    <source>
        <strain evidence="7 8">KCTC 32238</strain>
    </source>
</reference>
<dbReference type="PANTHER" id="PTHR18919">
    <property type="entry name" value="ACETYL-COA C-ACYLTRANSFERASE"/>
    <property type="match status" value="1"/>
</dbReference>
<dbReference type="RefSeq" id="WP_210808048.1">
    <property type="nucleotide sequence ID" value="NZ_JAGQDG010000003.1"/>
</dbReference>
<comment type="similarity">
    <text evidence="1 4">Belongs to the thiolase-like superfamily. Thiolase family.</text>
</comment>
<dbReference type="PROSITE" id="PS00099">
    <property type="entry name" value="THIOLASE_3"/>
    <property type="match status" value="1"/>
</dbReference>
<dbReference type="InterPro" id="IPR020617">
    <property type="entry name" value="Thiolase_C"/>
</dbReference>
<dbReference type="Pfam" id="PF02803">
    <property type="entry name" value="Thiolase_C"/>
    <property type="match status" value="1"/>
</dbReference>
<comment type="caution">
    <text evidence="7">The sequence shown here is derived from an EMBL/GenBank/DDBJ whole genome shotgun (WGS) entry which is preliminary data.</text>
</comment>